<dbReference type="InterPro" id="IPR003488">
    <property type="entry name" value="DprA"/>
</dbReference>
<keyword evidence="4" id="KW-1185">Reference proteome</keyword>
<evidence type="ECO:0000256" key="1">
    <source>
        <dbReference type="ARBA" id="ARBA00006525"/>
    </source>
</evidence>
<organism evidence="3 4">
    <name type="scientific">Ligilactobacillus pobuzihii</name>
    <dbReference type="NCBI Taxonomy" id="449659"/>
    <lineage>
        <taxon>Bacteria</taxon>
        <taxon>Bacillati</taxon>
        <taxon>Bacillota</taxon>
        <taxon>Bacilli</taxon>
        <taxon>Lactobacillales</taxon>
        <taxon>Lactobacillaceae</taxon>
        <taxon>Ligilactobacillus</taxon>
    </lineage>
</organism>
<dbReference type="Pfam" id="PF02481">
    <property type="entry name" value="DNA_processg_A"/>
    <property type="match status" value="1"/>
</dbReference>
<gene>
    <name evidence="3" type="ORF">IV66_GL000181</name>
</gene>
<sequence>MDDRSFLLRIHLCTGIGIKGETKIYNFMQQNKRQPQVTELDKILTGTKSDLQHFLADFHSDSTTQKMLINQRHNGIITILDPEYPTQLKETFEPPIILFYQGNLSLMKETSLAVVGARKMTSYGTDVLPLVLKDVCTPQIPIVSGAATGVDSLAHRLALKAHAPTIAVIGTGLDRTYPKDNYELQTLIAKKGLVLSEYEIGQKPLPYHFPLRNRIIAGLCYSLLVVEAKHHSGSLITANLALQENRNVLAIPGRIDSSLSVGCNELIQAGAKPVLNSRDILEDFPNSLTNQSSKA</sequence>
<feature type="domain" description="Smf/DprA SLOG" evidence="2">
    <location>
        <begin position="76"/>
        <end position="284"/>
    </location>
</feature>
<comment type="caution">
    <text evidence="3">The sequence shown here is derived from an EMBL/GenBank/DDBJ whole genome shotgun (WGS) entry which is preliminary data.</text>
</comment>
<dbReference type="OrthoDB" id="9785707at2"/>
<evidence type="ECO:0000259" key="2">
    <source>
        <dbReference type="Pfam" id="PF02481"/>
    </source>
</evidence>
<dbReference type="GO" id="GO:0009294">
    <property type="term" value="P:DNA-mediated transformation"/>
    <property type="evidence" value="ECO:0007669"/>
    <property type="project" value="InterPro"/>
</dbReference>
<dbReference type="RefSeq" id="WP_017868160.1">
    <property type="nucleotide sequence ID" value="NZ_BJYB01000001.1"/>
</dbReference>
<evidence type="ECO:0000313" key="3">
    <source>
        <dbReference type="EMBL" id="KRO02755.1"/>
    </source>
</evidence>
<comment type="similarity">
    <text evidence="1">Belongs to the DprA/Smf family.</text>
</comment>
<dbReference type="NCBIfam" id="TIGR00732">
    <property type="entry name" value="dprA"/>
    <property type="match status" value="1"/>
</dbReference>
<protein>
    <submittedName>
        <fullName evidence="3">DNA processing protein</fullName>
    </submittedName>
</protein>
<dbReference type="AlphaFoldDB" id="A0A0R2LV88"/>
<name>A0A0R2LV88_9LACO</name>
<reference evidence="3 4" key="1">
    <citation type="journal article" date="2015" name="Genome Announc.">
        <title>Expanding the biotechnology potential of lactobacilli through comparative genomics of 213 strains and associated genera.</title>
        <authorList>
            <person name="Sun Z."/>
            <person name="Harris H.M."/>
            <person name="McCann A."/>
            <person name="Guo C."/>
            <person name="Argimon S."/>
            <person name="Zhang W."/>
            <person name="Yang X."/>
            <person name="Jeffery I.B."/>
            <person name="Cooney J.C."/>
            <person name="Kagawa T.F."/>
            <person name="Liu W."/>
            <person name="Song Y."/>
            <person name="Salvetti E."/>
            <person name="Wrobel A."/>
            <person name="Rasinkangas P."/>
            <person name="Parkhill J."/>
            <person name="Rea M.C."/>
            <person name="O'Sullivan O."/>
            <person name="Ritari J."/>
            <person name="Douillard F.P."/>
            <person name="Paul Ross R."/>
            <person name="Yang R."/>
            <person name="Briner A.E."/>
            <person name="Felis G.E."/>
            <person name="de Vos W.M."/>
            <person name="Barrangou R."/>
            <person name="Klaenhammer T.R."/>
            <person name="Caufield P.W."/>
            <person name="Cui Y."/>
            <person name="Zhang H."/>
            <person name="O'Toole P.W."/>
        </authorList>
    </citation>
    <scope>NUCLEOTIDE SEQUENCE [LARGE SCALE GENOMIC DNA]</scope>
    <source>
        <strain evidence="3 4">NBRC 103219</strain>
    </source>
</reference>
<dbReference type="STRING" id="449659.IV66_GL000181"/>
<dbReference type="Gene3D" id="3.40.50.450">
    <property type="match status" value="1"/>
</dbReference>
<proteinExistence type="inferred from homology"/>
<dbReference type="InterPro" id="IPR057666">
    <property type="entry name" value="DrpA_SLOG"/>
</dbReference>
<accession>A0A0R2LV88</accession>
<dbReference type="PANTHER" id="PTHR43022:SF1">
    <property type="entry name" value="PROTEIN SMF"/>
    <property type="match status" value="1"/>
</dbReference>
<evidence type="ECO:0000313" key="4">
    <source>
        <dbReference type="Proteomes" id="UP000051886"/>
    </source>
</evidence>
<dbReference type="SUPFAM" id="SSF102405">
    <property type="entry name" value="MCP/YpsA-like"/>
    <property type="match status" value="1"/>
</dbReference>
<dbReference type="EMBL" id="JQCN01000001">
    <property type="protein sequence ID" value="KRO02755.1"/>
    <property type="molecule type" value="Genomic_DNA"/>
</dbReference>
<dbReference type="Proteomes" id="UP000051886">
    <property type="component" value="Unassembled WGS sequence"/>
</dbReference>
<dbReference type="PANTHER" id="PTHR43022">
    <property type="entry name" value="PROTEIN SMF"/>
    <property type="match status" value="1"/>
</dbReference>
<dbReference type="PATRIC" id="fig|449659.4.peg.179"/>